<evidence type="ECO:0000256" key="8">
    <source>
        <dbReference type="RuleBase" id="RU363032"/>
    </source>
</evidence>
<dbReference type="AlphaFoldDB" id="A0A931F7N0"/>
<organism evidence="10 11">
    <name type="scientific">Halonatronomonas betaini</name>
    <dbReference type="NCBI Taxonomy" id="2778430"/>
    <lineage>
        <taxon>Bacteria</taxon>
        <taxon>Bacillati</taxon>
        <taxon>Bacillota</taxon>
        <taxon>Clostridia</taxon>
        <taxon>Halanaerobiales</taxon>
        <taxon>Halarsenatibacteraceae</taxon>
        <taxon>Halonatronomonas</taxon>
    </lineage>
</organism>
<evidence type="ECO:0000256" key="7">
    <source>
        <dbReference type="ARBA" id="ARBA00023136"/>
    </source>
</evidence>
<sequence length="205" mass="23203">MSGLRFTFTLTIVVMFFGTILGVLLALGRSFGSKPVAWLCTAYIEIIRGTPMLAQLFILYFALPPYGIRMTAVTVAYLGFTINCAAYQAEYTRGSIESVGSDQFKSAYSLGMSRWQTIFTIVLPQAIRWAIPAWTNEFIYILKYTSLAYVIGAPDLMTQGKFIASRNYQFFRVYLIAAIIYLIIVWISTWIIDRIEEKLKIPGFG</sequence>
<evidence type="ECO:0000256" key="1">
    <source>
        <dbReference type="ARBA" id="ARBA00004651"/>
    </source>
</evidence>
<evidence type="ECO:0000256" key="5">
    <source>
        <dbReference type="ARBA" id="ARBA00022970"/>
    </source>
</evidence>
<dbReference type="Gene3D" id="1.10.3720.10">
    <property type="entry name" value="MetI-like"/>
    <property type="match status" value="1"/>
</dbReference>
<keyword evidence="4 8" id="KW-0812">Transmembrane</keyword>
<keyword evidence="5" id="KW-0029">Amino-acid transport</keyword>
<dbReference type="PANTHER" id="PTHR30614">
    <property type="entry name" value="MEMBRANE COMPONENT OF AMINO ACID ABC TRANSPORTER"/>
    <property type="match status" value="1"/>
</dbReference>
<gene>
    <name evidence="10" type="ORF">I0Q91_07200</name>
</gene>
<evidence type="ECO:0000256" key="2">
    <source>
        <dbReference type="ARBA" id="ARBA00022448"/>
    </source>
</evidence>
<dbReference type="Proteomes" id="UP000621436">
    <property type="component" value="Unassembled WGS sequence"/>
</dbReference>
<dbReference type="InterPro" id="IPR043429">
    <property type="entry name" value="ArtM/GltK/GlnP/TcyL/YhdX-like"/>
</dbReference>
<proteinExistence type="inferred from homology"/>
<dbReference type="InterPro" id="IPR010065">
    <property type="entry name" value="AA_ABC_transptr_permease_3TM"/>
</dbReference>
<dbReference type="GO" id="GO:0043190">
    <property type="term" value="C:ATP-binding cassette (ABC) transporter complex"/>
    <property type="evidence" value="ECO:0007669"/>
    <property type="project" value="InterPro"/>
</dbReference>
<dbReference type="EMBL" id="JADPIE010000003">
    <property type="protein sequence ID" value="MBF8436856.1"/>
    <property type="molecule type" value="Genomic_DNA"/>
</dbReference>
<evidence type="ECO:0000256" key="3">
    <source>
        <dbReference type="ARBA" id="ARBA00022475"/>
    </source>
</evidence>
<dbReference type="Pfam" id="PF00528">
    <property type="entry name" value="BPD_transp_1"/>
    <property type="match status" value="1"/>
</dbReference>
<dbReference type="SUPFAM" id="SSF161098">
    <property type="entry name" value="MetI-like"/>
    <property type="match status" value="1"/>
</dbReference>
<dbReference type="CDD" id="cd06261">
    <property type="entry name" value="TM_PBP2"/>
    <property type="match status" value="1"/>
</dbReference>
<dbReference type="InterPro" id="IPR035906">
    <property type="entry name" value="MetI-like_sf"/>
</dbReference>
<keyword evidence="11" id="KW-1185">Reference proteome</keyword>
<evidence type="ECO:0000256" key="4">
    <source>
        <dbReference type="ARBA" id="ARBA00022692"/>
    </source>
</evidence>
<feature type="transmembrane region" description="Helical" evidence="8">
    <location>
        <begin position="171"/>
        <end position="192"/>
    </location>
</feature>
<evidence type="ECO:0000313" key="10">
    <source>
        <dbReference type="EMBL" id="MBF8436856.1"/>
    </source>
</evidence>
<accession>A0A931F7N0</accession>
<dbReference type="PANTHER" id="PTHR30614:SF0">
    <property type="entry name" value="L-CYSTINE TRANSPORT SYSTEM PERMEASE PROTEIN TCYL"/>
    <property type="match status" value="1"/>
</dbReference>
<dbReference type="NCBIfam" id="TIGR01726">
    <property type="entry name" value="HEQRo_perm_3TM"/>
    <property type="match status" value="1"/>
</dbReference>
<feature type="transmembrane region" description="Helical" evidence="8">
    <location>
        <begin position="68"/>
        <end position="87"/>
    </location>
</feature>
<protein>
    <submittedName>
        <fullName evidence="10">Amino acid ABC transporter permease</fullName>
    </submittedName>
</protein>
<name>A0A931F7N0_9FIRM</name>
<comment type="similarity">
    <text evidence="8">Belongs to the binding-protein-dependent transport system permease family.</text>
</comment>
<dbReference type="GO" id="GO:0006865">
    <property type="term" value="P:amino acid transport"/>
    <property type="evidence" value="ECO:0007669"/>
    <property type="project" value="UniProtKB-KW"/>
</dbReference>
<reference evidence="10" key="1">
    <citation type="submission" date="2020-11" db="EMBL/GenBank/DDBJ databases">
        <title>Halonatronomonas betainensis gen. nov., sp. nov. a novel haloalkaliphilic representative of the family Halanaerobiacae capable of betaine degradation.</title>
        <authorList>
            <person name="Boltyanskaya Y."/>
            <person name="Kevbrin V."/>
            <person name="Detkova E."/>
            <person name="Grouzdev D.S."/>
            <person name="Koziaeva V."/>
            <person name="Zhilina T."/>
        </authorList>
    </citation>
    <scope>NUCLEOTIDE SEQUENCE</scope>
    <source>
        <strain evidence="10">Z-7014</strain>
    </source>
</reference>
<dbReference type="GO" id="GO:0022857">
    <property type="term" value="F:transmembrane transporter activity"/>
    <property type="evidence" value="ECO:0007669"/>
    <property type="project" value="InterPro"/>
</dbReference>
<keyword evidence="7 8" id="KW-0472">Membrane</keyword>
<feature type="domain" description="ABC transmembrane type-1" evidence="9">
    <location>
        <begin position="4"/>
        <end position="192"/>
    </location>
</feature>
<dbReference type="PROSITE" id="PS50928">
    <property type="entry name" value="ABC_TM1"/>
    <property type="match status" value="1"/>
</dbReference>
<evidence type="ECO:0000256" key="6">
    <source>
        <dbReference type="ARBA" id="ARBA00022989"/>
    </source>
</evidence>
<keyword evidence="6 8" id="KW-1133">Transmembrane helix</keyword>
<feature type="transmembrane region" description="Helical" evidence="8">
    <location>
        <begin position="6"/>
        <end position="27"/>
    </location>
</feature>
<evidence type="ECO:0000313" key="11">
    <source>
        <dbReference type="Proteomes" id="UP000621436"/>
    </source>
</evidence>
<keyword evidence="3" id="KW-1003">Cell membrane</keyword>
<comment type="subcellular location">
    <subcellularLocation>
        <location evidence="1 8">Cell membrane</location>
        <topology evidence="1 8">Multi-pass membrane protein</topology>
    </subcellularLocation>
</comment>
<keyword evidence="2 8" id="KW-0813">Transport</keyword>
<dbReference type="InterPro" id="IPR000515">
    <property type="entry name" value="MetI-like"/>
</dbReference>
<evidence type="ECO:0000259" key="9">
    <source>
        <dbReference type="PROSITE" id="PS50928"/>
    </source>
</evidence>
<comment type="caution">
    <text evidence="10">The sequence shown here is derived from an EMBL/GenBank/DDBJ whole genome shotgun (WGS) entry which is preliminary data.</text>
</comment>